<sequence>MRRAKPTDAKAIAKILMVIFEQMGITEMLPEELVKRVARVFEGSAFLGEVAETIVAETAGQVVGVAFSYHADQEVAVIEHWDSAFIDTSLRLHPTSETLPGEWYLELLATDSKVRGQGVGGQLLTAVRRLAQDNGAETLALNVDVANPKAERLYRRQGYQSAGDMTILGHRYHHLELNLAE</sequence>
<keyword evidence="1" id="KW-0808">Transferase</keyword>
<dbReference type="InterPro" id="IPR000182">
    <property type="entry name" value="GNAT_dom"/>
</dbReference>
<dbReference type="InterPro" id="IPR016181">
    <property type="entry name" value="Acyl_CoA_acyltransferase"/>
</dbReference>
<dbReference type="PANTHER" id="PTHR43877">
    <property type="entry name" value="AMINOALKYLPHOSPHONATE N-ACETYLTRANSFERASE-RELATED-RELATED"/>
    <property type="match status" value="1"/>
</dbReference>
<evidence type="ECO:0000259" key="3">
    <source>
        <dbReference type="PROSITE" id="PS51186"/>
    </source>
</evidence>
<comment type="caution">
    <text evidence="4">The sequence shown here is derived from an EMBL/GenBank/DDBJ whole genome shotgun (WGS) entry which is preliminary data.</text>
</comment>
<evidence type="ECO:0000313" key="4">
    <source>
        <dbReference type="EMBL" id="KRK47831.1"/>
    </source>
</evidence>
<dbReference type="SUPFAM" id="SSF55729">
    <property type="entry name" value="Acyl-CoA N-acyltransferases (Nat)"/>
    <property type="match status" value="1"/>
</dbReference>
<dbReference type="Gene3D" id="3.40.630.30">
    <property type="match status" value="1"/>
</dbReference>
<dbReference type="PATRIC" id="fig|1302272.5.peg.2079"/>
<dbReference type="Proteomes" id="UP000050911">
    <property type="component" value="Unassembled WGS sequence"/>
</dbReference>
<dbReference type="STRING" id="1302272.FC96_GL002035"/>
<feature type="domain" description="N-acetyltransferase" evidence="3">
    <location>
        <begin position="1"/>
        <end position="181"/>
    </location>
</feature>
<dbReference type="CDD" id="cd04301">
    <property type="entry name" value="NAT_SF"/>
    <property type="match status" value="1"/>
</dbReference>
<keyword evidence="2" id="KW-0012">Acyltransferase</keyword>
<keyword evidence="5" id="KW-1185">Reference proteome</keyword>
<dbReference type="GO" id="GO:0016747">
    <property type="term" value="F:acyltransferase activity, transferring groups other than amino-acyl groups"/>
    <property type="evidence" value="ECO:0007669"/>
    <property type="project" value="InterPro"/>
</dbReference>
<protein>
    <recommendedName>
        <fullName evidence="3">N-acetyltransferase domain-containing protein</fullName>
    </recommendedName>
</protein>
<dbReference type="InterPro" id="IPR050832">
    <property type="entry name" value="Bact_Acetyltransf"/>
</dbReference>
<dbReference type="RefSeq" id="WP_235804745.1">
    <property type="nucleotide sequence ID" value="NZ_AZCX01000005.1"/>
</dbReference>
<accession>A0A0R1HY75</accession>
<evidence type="ECO:0000313" key="5">
    <source>
        <dbReference type="Proteomes" id="UP000050911"/>
    </source>
</evidence>
<dbReference type="Pfam" id="PF00583">
    <property type="entry name" value="Acetyltransf_1"/>
    <property type="match status" value="1"/>
</dbReference>
<dbReference type="PROSITE" id="PS51186">
    <property type="entry name" value="GNAT"/>
    <property type="match status" value="1"/>
</dbReference>
<gene>
    <name evidence="4" type="ORF">FC96_GL002035</name>
</gene>
<proteinExistence type="predicted"/>
<evidence type="ECO:0000256" key="2">
    <source>
        <dbReference type="ARBA" id="ARBA00023315"/>
    </source>
</evidence>
<evidence type="ECO:0000256" key="1">
    <source>
        <dbReference type="ARBA" id="ARBA00022679"/>
    </source>
</evidence>
<reference evidence="4 5" key="1">
    <citation type="journal article" date="2015" name="Genome Announc.">
        <title>Expanding the biotechnology potential of lactobacilli through comparative genomics of 213 strains and associated genera.</title>
        <authorList>
            <person name="Sun Z."/>
            <person name="Harris H.M."/>
            <person name="McCann A."/>
            <person name="Guo C."/>
            <person name="Argimon S."/>
            <person name="Zhang W."/>
            <person name="Yang X."/>
            <person name="Jeffery I.B."/>
            <person name="Cooney J.C."/>
            <person name="Kagawa T.F."/>
            <person name="Liu W."/>
            <person name="Song Y."/>
            <person name="Salvetti E."/>
            <person name="Wrobel A."/>
            <person name="Rasinkangas P."/>
            <person name="Parkhill J."/>
            <person name="Rea M.C."/>
            <person name="O'Sullivan O."/>
            <person name="Ritari J."/>
            <person name="Douillard F.P."/>
            <person name="Paul Ross R."/>
            <person name="Yang R."/>
            <person name="Briner A.E."/>
            <person name="Felis G.E."/>
            <person name="de Vos W.M."/>
            <person name="Barrangou R."/>
            <person name="Klaenhammer T.R."/>
            <person name="Caufield P.W."/>
            <person name="Cui Y."/>
            <person name="Zhang H."/>
            <person name="O'Toole P.W."/>
        </authorList>
    </citation>
    <scope>NUCLEOTIDE SEQUENCE [LARGE SCALE GENOMIC DNA]</scope>
    <source>
        <strain evidence="4 5">JCM 15530</strain>
    </source>
</reference>
<organism evidence="4 5">
    <name type="scientific">Secundilactobacillus kimchicus JCM 15530</name>
    <dbReference type="NCBI Taxonomy" id="1302272"/>
    <lineage>
        <taxon>Bacteria</taxon>
        <taxon>Bacillati</taxon>
        <taxon>Bacillota</taxon>
        <taxon>Bacilli</taxon>
        <taxon>Lactobacillales</taxon>
        <taxon>Lactobacillaceae</taxon>
        <taxon>Secundilactobacillus</taxon>
    </lineage>
</organism>
<dbReference type="AlphaFoldDB" id="A0A0R1HY75"/>
<dbReference type="EMBL" id="AZCX01000005">
    <property type="protein sequence ID" value="KRK47831.1"/>
    <property type="molecule type" value="Genomic_DNA"/>
</dbReference>
<name>A0A0R1HY75_9LACO</name>